<dbReference type="EMBL" id="FQZO01000010">
    <property type="protein sequence ID" value="SHJ92155.1"/>
    <property type="molecule type" value="Genomic_DNA"/>
</dbReference>
<dbReference type="GO" id="GO:0006508">
    <property type="term" value="P:proteolysis"/>
    <property type="evidence" value="ECO:0007669"/>
    <property type="project" value="InterPro"/>
</dbReference>
<protein>
    <submittedName>
        <fullName evidence="2">Signal peptidase II</fullName>
    </submittedName>
</protein>
<dbReference type="STRING" id="1121298.SAMN05444401_0143"/>
<feature type="transmembrane region" description="Helical" evidence="1">
    <location>
        <begin position="99"/>
        <end position="118"/>
    </location>
</feature>
<name>A0A1M6N8T6_9CLOT</name>
<dbReference type="GO" id="GO:0004190">
    <property type="term" value="F:aspartic-type endopeptidase activity"/>
    <property type="evidence" value="ECO:0007669"/>
    <property type="project" value="InterPro"/>
</dbReference>
<proteinExistence type="predicted"/>
<dbReference type="OrthoDB" id="1653128at2"/>
<dbReference type="RefSeq" id="WP_073011857.1">
    <property type="nucleotide sequence ID" value="NZ_FQZO01000010.1"/>
</dbReference>
<keyword evidence="1" id="KW-0472">Membrane</keyword>
<feature type="transmembrane region" description="Helical" evidence="1">
    <location>
        <begin position="138"/>
        <end position="155"/>
    </location>
</feature>
<reference evidence="2 3" key="1">
    <citation type="submission" date="2016-11" db="EMBL/GenBank/DDBJ databases">
        <authorList>
            <person name="Jaros S."/>
            <person name="Januszkiewicz K."/>
            <person name="Wedrychowicz H."/>
        </authorList>
    </citation>
    <scope>NUCLEOTIDE SEQUENCE [LARGE SCALE GENOMIC DNA]</scope>
    <source>
        <strain evidence="2 3">DSM 21864</strain>
    </source>
</reference>
<dbReference type="Proteomes" id="UP000184080">
    <property type="component" value="Unassembled WGS sequence"/>
</dbReference>
<dbReference type="GO" id="GO:0016020">
    <property type="term" value="C:membrane"/>
    <property type="evidence" value="ECO:0007669"/>
    <property type="project" value="InterPro"/>
</dbReference>
<keyword evidence="1" id="KW-1133">Transmembrane helix</keyword>
<organism evidence="2 3">
    <name type="scientific">Clostridium amylolyticum</name>
    <dbReference type="NCBI Taxonomy" id="1121298"/>
    <lineage>
        <taxon>Bacteria</taxon>
        <taxon>Bacillati</taxon>
        <taxon>Bacillota</taxon>
        <taxon>Clostridia</taxon>
        <taxon>Eubacteriales</taxon>
        <taxon>Clostridiaceae</taxon>
        <taxon>Clostridium</taxon>
    </lineage>
</organism>
<accession>A0A1M6N8T6</accession>
<dbReference type="AlphaFoldDB" id="A0A1M6N8T6"/>
<evidence type="ECO:0000313" key="3">
    <source>
        <dbReference type="Proteomes" id="UP000184080"/>
    </source>
</evidence>
<dbReference type="InterPro" id="IPR001872">
    <property type="entry name" value="Peptidase_A8"/>
</dbReference>
<dbReference type="Pfam" id="PF01252">
    <property type="entry name" value="Peptidase_A8"/>
    <property type="match status" value="1"/>
</dbReference>
<keyword evidence="1" id="KW-0812">Transmembrane</keyword>
<evidence type="ECO:0000313" key="2">
    <source>
        <dbReference type="EMBL" id="SHJ92155.1"/>
    </source>
</evidence>
<feature type="transmembrane region" description="Helical" evidence="1">
    <location>
        <begin position="12"/>
        <end position="32"/>
    </location>
</feature>
<keyword evidence="3" id="KW-1185">Reference proteome</keyword>
<evidence type="ECO:0000256" key="1">
    <source>
        <dbReference type="SAM" id="Phobius"/>
    </source>
</evidence>
<sequence length="183" mass="21619">MRRKVLDINSLIKVMVLIVLDQGIKLMVKGYYGTEKTIIPKLLYFKPKLNDKYSWFNSMFSFGGGKAFHILLVLIMIFLVYYLFKYIYTHYNTNTGVEVLKILIFSGAICSLIDKVFWNGSLDYVYLYGLFIFDLKDIYITAFEIFAVILLIKNWQSVSKIDDKKLFKDFCKLIKKDIFYNHK</sequence>
<feature type="transmembrane region" description="Helical" evidence="1">
    <location>
        <begin position="67"/>
        <end position="87"/>
    </location>
</feature>
<gene>
    <name evidence="2" type="ORF">SAMN05444401_0143</name>
</gene>